<dbReference type="InterPro" id="IPR052897">
    <property type="entry name" value="Sec-Metab_Biosynth_Hydrolase"/>
</dbReference>
<dbReference type="InterPro" id="IPR029058">
    <property type="entry name" value="AB_hydrolase_fold"/>
</dbReference>
<gene>
    <name evidence="2" type="ORF">SCOCK_290088</name>
</gene>
<evidence type="ECO:0000313" key="2">
    <source>
        <dbReference type="EMBL" id="CAG6394752.1"/>
    </source>
</evidence>
<dbReference type="InterPro" id="IPR000073">
    <property type="entry name" value="AB_hydrolase_1"/>
</dbReference>
<keyword evidence="3" id="KW-1185">Reference proteome</keyword>
<dbReference type="EMBL" id="CAJSLV010000058">
    <property type="protein sequence ID" value="CAG6394752.1"/>
    <property type="molecule type" value="Genomic_DNA"/>
</dbReference>
<dbReference type="PANTHER" id="PTHR37017">
    <property type="entry name" value="AB HYDROLASE-1 DOMAIN-CONTAINING PROTEIN-RELATED"/>
    <property type="match status" value="1"/>
</dbReference>
<dbReference type="AlphaFoldDB" id="A0A9W4DWF3"/>
<name>A0A9W4DWF3_9ACTN</name>
<dbReference type="SUPFAM" id="SSF53474">
    <property type="entry name" value="alpha/beta-Hydrolases"/>
    <property type="match status" value="1"/>
</dbReference>
<feature type="domain" description="AB hydrolase-1" evidence="1">
    <location>
        <begin position="11"/>
        <end position="233"/>
    </location>
</feature>
<dbReference type="PANTHER" id="PTHR37017:SF11">
    <property type="entry name" value="ESTERASE_LIPASE_THIOESTERASE DOMAIN-CONTAINING PROTEIN"/>
    <property type="match status" value="1"/>
</dbReference>
<protein>
    <submittedName>
        <fullName evidence="2">Pimeloyl-ACP methyl ester carboxylesterase</fullName>
    </submittedName>
</protein>
<dbReference type="Pfam" id="PF12697">
    <property type="entry name" value="Abhydrolase_6"/>
    <property type="match status" value="1"/>
</dbReference>
<comment type="caution">
    <text evidence="2">The sequence shown here is derived from an EMBL/GenBank/DDBJ whole genome shotgun (WGS) entry which is preliminary data.</text>
</comment>
<organism evidence="2 3">
    <name type="scientific">Actinacidiphila cocklensis</name>
    <dbReference type="NCBI Taxonomy" id="887465"/>
    <lineage>
        <taxon>Bacteria</taxon>
        <taxon>Bacillati</taxon>
        <taxon>Actinomycetota</taxon>
        <taxon>Actinomycetes</taxon>
        <taxon>Kitasatosporales</taxon>
        <taxon>Streptomycetaceae</taxon>
        <taxon>Actinacidiphila</taxon>
    </lineage>
</organism>
<accession>A0A9W4DWF3</accession>
<proteinExistence type="predicted"/>
<evidence type="ECO:0000313" key="3">
    <source>
        <dbReference type="Proteomes" id="UP001152519"/>
    </source>
</evidence>
<dbReference type="Gene3D" id="3.40.50.1820">
    <property type="entry name" value="alpha/beta hydrolase"/>
    <property type="match status" value="1"/>
</dbReference>
<evidence type="ECO:0000259" key="1">
    <source>
        <dbReference type="Pfam" id="PF12697"/>
    </source>
</evidence>
<sequence length="255" mass="26881">MHRPTRVPPTIVLVHGAFTDASSWAEVISLLHAAGFTVCAPANPLRGLPQDAAYVRSVVRDIDVPVVLVGHGYGGAVITHAATDGDNVVALCYVAAFGLDEGECVMDITNRFAPVPVADATVTAALPAQSSSGSEREMYVHKDRFPLVYATDLAPRARNVMSVAQRPIACGALTSRSGTPAWASKPSWYAIATADRMLSPSAQRFMAQRMAATEYVLDGSHAVVLSQPGAVVAMIREAAEQGNGCDDGDRLPQPV</sequence>
<dbReference type="GO" id="GO:0003824">
    <property type="term" value="F:catalytic activity"/>
    <property type="evidence" value="ECO:0007669"/>
    <property type="project" value="UniProtKB-ARBA"/>
</dbReference>
<dbReference type="Proteomes" id="UP001152519">
    <property type="component" value="Unassembled WGS sequence"/>
</dbReference>
<reference evidence="2" key="1">
    <citation type="submission" date="2021-05" db="EMBL/GenBank/DDBJ databases">
        <authorList>
            <person name="Arsene-Ploetze F."/>
        </authorList>
    </citation>
    <scope>NUCLEOTIDE SEQUENCE</scope>
    <source>
        <strain evidence="2">DSM 42138</strain>
    </source>
</reference>